<dbReference type="CDD" id="cd16433">
    <property type="entry name" value="CheB"/>
    <property type="match status" value="1"/>
</dbReference>
<dbReference type="PROSITE" id="PS50122">
    <property type="entry name" value="CHEB"/>
    <property type="match status" value="1"/>
</dbReference>
<keyword evidence="4" id="KW-0145">Chemotaxis</keyword>
<dbReference type="PANTHER" id="PTHR42872">
    <property type="entry name" value="PROTEIN-GLUTAMATE METHYLESTERASE/PROTEIN-GLUTAMINE GLUTAMINASE"/>
    <property type="match status" value="1"/>
</dbReference>
<dbReference type="SUPFAM" id="SSF52738">
    <property type="entry name" value="Methylesterase CheB, C-terminal domain"/>
    <property type="match status" value="1"/>
</dbReference>
<keyword evidence="7" id="KW-1185">Reference proteome</keyword>
<feature type="active site" evidence="4">
    <location>
        <position position="14"/>
    </location>
</feature>
<sequence>MARFTRDRIVVGASAGGVEALRTMVSGLPEDLRAAVLVVMHLPAGGTSALPLILDRAGPLPARAAVDGADVEPGHIYVAGPNQHLLLTGEKLTLSTGPTENGHRPAVNALFRSAALSAGPRAIGVVLSGVLDDGALGLRAIVERGGVGVTQSAEDALYPGMPEAARQQAEVSHVVPASRLGALLADLSKEELDAVALPEPSPALRLEDRIARNGVSGVAPHASAYTCPDCQGSLTEVQPGAGNFRCRIGHAWSAEALLSAQGQEFQRALGMALRSLDEKAGLARRMAVDAEVRGHSLLLGRYGRAVEESAAAAGVLRKFLTSLSPPETGEPEPT</sequence>
<keyword evidence="1 4" id="KW-0378">Hydrolase</keyword>
<organism evidence="6 7">
    <name type="scientific">Amycolatopsis magusensis</name>
    <dbReference type="NCBI Taxonomy" id="882444"/>
    <lineage>
        <taxon>Bacteria</taxon>
        <taxon>Bacillati</taxon>
        <taxon>Actinomycetota</taxon>
        <taxon>Actinomycetes</taxon>
        <taxon>Pseudonocardiales</taxon>
        <taxon>Pseudonocardiaceae</taxon>
        <taxon>Amycolatopsis</taxon>
    </lineage>
</organism>
<feature type="active site" evidence="4">
    <location>
        <position position="133"/>
    </location>
</feature>
<dbReference type="Pfam" id="PF01339">
    <property type="entry name" value="CheB_methylest"/>
    <property type="match status" value="1"/>
</dbReference>
<feature type="domain" description="CheB-type methylesterase" evidence="5">
    <location>
        <begin position="2"/>
        <end position="191"/>
    </location>
</feature>
<dbReference type="InterPro" id="IPR011247">
    <property type="entry name" value="Chemotax_prot-Glu_Me-esterase"/>
</dbReference>
<evidence type="ECO:0000256" key="2">
    <source>
        <dbReference type="ARBA" id="ARBA00039140"/>
    </source>
</evidence>
<name>A0ABS4Q5M3_9PSEU</name>
<accession>A0ABS4Q5M3</accession>
<protein>
    <recommendedName>
        <fullName evidence="2">protein-glutamate methylesterase</fullName>
        <ecNumber evidence="2">3.1.1.61</ecNumber>
    </recommendedName>
</protein>
<dbReference type="EMBL" id="JAGGMS010000001">
    <property type="protein sequence ID" value="MBP2186982.1"/>
    <property type="molecule type" value="Genomic_DNA"/>
</dbReference>
<evidence type="ECO:0000256" key="1">
    <source>
        <dbReference type="ARBA" id="ARBA00022801"/>
    </source>
</evidence>
<evidence type="ECO:0000256" key="4">
    <source>
        <dbReference type="PROSITE-ProRule" id="PRU00050"/>
    </source>
</evidence>
<dbReference type="RefSeq" id="WP_308159045.1">
    <property type="nucleotide sequence ID" value="NZ_JAGGMS010000001.1"/>
</dbReference>
<dbReference type="PANTHER" id="PTHR42872:SF6">
    <property type="entry name" value="PROTEIN-GLUTAMATE METHYLESTERASE_PROTEIN-GLUTAMINE GLUTAMINASE"/>
    <property type="match status" value="1"/>
</dbReference>
<dbReference type="EC" id="3.1.1.61" evidence="2"/>
<proteinExistence type="predicted"/>
<dbReference type="PIRSF" id="PIRSF036461">
    <property type="entry name" value="Chmtx_methlestr"/>
    <property type="match status" value="1"/>
</dbReference>
<evidence type="ECO:0000313" key="6">
    <source>
        <dbReference type="EMBL" id="MBP2186982.1"/>
    </source>
</evidence>
<dbReference type="InterPro" id="IPR035909">
    <property type="entry name" value="CheB_C"/>
</dbReference>
<evidence type="ECO:0000313" key="7">
    <source>
        <dbReference type="Proteomes" id="UP000741013"/>
    </source>
</evidence>
<comment type="caution">
    <text evidence="6">The sequence shown here is derived from an EMBL/GenBank/DDBJ whole genome shotgun (WGS) entry which is preliminary data.</text>
</comment>
<dbReference type="GO" id="GO:0008984">
    <property type="term" value="F:protein-glutamate methylesterase activity"/>
    <property type="evidence" value="ECO:0007669"/>
    <property type="project" value="UniProtKB-EC"/>
</dbReference>
<comment type="catalytic activity">
    <reaction evidence="3">
        <text>[protein]-L-glutamate 5-O-methyl ester + H2O = L-glutamyl-[protein] + methanol + H(+)</text>
        <dbReference type="Rhea" id="RHEA:23236"/>
        <dbReference type="Rhea" id="RHEA-COMP:10208"/>
        <dbReference type="Rhea" id="RHEA-COMP:10311"/>
        <dbReference type="ChEBI" id="CHEBI:15377"/>
        <dbReference type="ChEBI" id="CHEBI:15378"/>
        <dbReference type="ChEBI" id="CHEBI:17790"/>
        <dbReference type="ChEBI" id="CHEBI:29973"/>
        <dbReference type="ChEBI" id="CHEBI:82795"/>
        <dbReference type="EC" id="3.1.1.61"/>
    </reaction>
</comment>
<dbReference type="Gene3D" id="3.40.50.180">
    <property type="entry name" value="Methylesterase CheB, C-terminal domain"/>
    <property type="match status" value="1"/>
</dbReference>
<reference evidence="6 7" key="1">
    <citation type="submission" date="2021-03" db="EMBL/GenBank/DDBJ databases">
        <title>Sequencing the genomes of 1000 actinobacteria strains.</title>
        <authorList>
            <person name="Klenk H.-P."/>
        </authorList>
    </citation>
    <scope>NUCLEOTIDE SEQUENCE [LARGE SCALE GENOMIC DNA]</scope>
    <source>
        <strain evidence="6 7">DSM 45510</strain>
    </source>
</reference>
<feature type="active site" evidence="4">
    <location>
        <position position="41"/>
    </location>
</feature>
<gene>
    <name evidence="6" type="ORF">JOM49_008508</name>
</gene>
<dbReference type="InterPro" id="IPR000673">
    <property type="entry name" value="Sig_transdc_resp-reg_Me-estase"/>
</dbReference>
<evidence type="ECO:0000259" key="5">
    <source>
        <dbReference type="PROSITE" id="PS50122"/>
    </source>
</evidence>
<dbReference type="Proteomes" id="UP000741013">
    <property type="component" value="Unassembled WGS sequence"/>
</dbReference>
<evidence type="ECO:0000256" key="3">
    <source>
        <dbReference type="ARBA" id="ARBA00048267"/>
    </source>
</evidence>